<dbReference type="RefSeq" id="WP_144360022.1">
    <property type="nucleotide sequence ID" value="NZ_VMNH01000023.1"/>
</dbReference>
<name>A0A557S0C4_9GAMM</name>
<evidence type="ECO:0000313" key="1">
    <source>
        <dbReference type="EMBL" id="TVO70885.1"/>
    </source>
</evidence>
<accession>A0A557S0C4</accession>
<proteinExistence type="predicted"/>
<sequence>MRVLGINGIRTNGEESTDRALSILRQRDIEAVDADYPMTRWVLQARSRARQFRDARLVMDQQCDGDAVIAHSRGCLVNLRMMELGAKFSTVFWFRPAMNCDMHIPSGGCKRLFIIHHPGDRAIWLGARLPWHDFGDAGRLGLNAGNPEHEDFDARCMNIQAPDYQKHELWRHSDDFLPENINRWIRYMELHFNG</sequence>
<dbReference type="AlphaFoldDB" id="A0A557S0C4"/>
<evidence type="ECO:0000313" key="2">
    <source>
        <dbReference type="Proteomes" id="UP000316649"/>
    </source>
</evidence>
<dbReference type="Proteomes" id="UP000316649">
    <property type="component" value="Unassembled WGS sequence"/>
</dbReference>
<dbReference type="EMBL" id="VMNH01000023">
    <property type="protein sequence ID" value="TVO70885.1"/>
    <property type="molecule type" value="Genomic_DNA"/>
</dbReference>
<organism evidence="1 2">
    <name type="scientific">Sedimenticola selenatireducens</name>
    <dbReference type="NCBI Taxonomy" id="191960"/>
    <lineage>
        <taxon>Bacteria</taxon>
        <taxon>Pseudomonadati</taxon>
        <taxon>Pseudomonadota</taxon>
        <taxon>Gammaproteobacteria</taxon>
        <taxon>Chromatiales</taxon>
        <taxon>Sedimenticolaceae</taxon>
        <taxon>Sedimenticola</taxon>
    </lineage>
</organism>
<reference evidence="1 2" key="1">
    <citation type="submission" date="2019-07" db="EMBL/GenBank/DDBJ databases">
        <title>The pathways for chlorine oxyanion respiration interact through the shared metabolite chlorate.</title>
        <authorList>
            <person name="Barnum T.P."/>
            <person name="Cheng Y."/>
            <person name="Hill K.A."/>
            <person name="Lucas L.N."/>
            <person name="Carlson H.K."/>
            <person name="Coates J.D."/>
        </authorList>
    </citation>
    <scope>NUCLEOTIDE SEQUENCE [LARGE SCALE GENOMIC DNA]</scope>
    <source>
        <strain evidence="1 2">BK-1</strain>
    </source>
</reference>
<evidence type="ECO:0008006" key="3">
    <source>
        <dbReference type="Google" id="ProtNLM"/>
    </source>
</evidence>
<gene>
    <name evidence="1" type="ORF">FHP88_15640</name>
</gene>
<keyword evidence="2" id="KW-1185">Reference proteome</keyword>
<comment type="caution">
    <text evidence="1">The sequence shown here is derived from an EMBL/GenBank/DDBJ whole genome shotgun (WGS) entry which is preliminary data.</text>
</comment>
<protein>
    <recommendedName>
        <fullName evidence="3">Alpha/beta hydrolase</fullName>
    </recommendedName>
</protein>